<accession>N8YHU3</accession>
<feature type="domain" description="HTH tetR-type" evidence="2">
    <location>
        <begin position="16"/>
        <end position="56"/>
    </location>
</feature>
<name>N8YHU3_ACIVR</name>
<evidence type="ECO:0000259" key="2">
    <source>
        <dbReference type="Pfam" id="PF00440"/>
    </source>
</evidence>
<dbReference type="HOGENOM" id="CLU_069356_23_3_6"/>
<sequence>MSNRELSPRALQVVQTSIQLFNSYGFHRAGIDFILQQTKIAKMTFYNNFQSKERFVEICMTLQKDRLKQDVLAMIYSCRHYTAVDKLTEIYLLHADLNSPYHLLFKAIFEIEKLYPQAYQAVIEYREWLVEEVYQLLLVANVKASKIDAEMFLFVVDGAVVQLLGGGEVDKGKLVEGWLVEGWLVGVMRSI</sequence>
<dbReference type="GO" id="GO:0003677">
    <property type="term" value="F:DNA binding"/>
    <property type="evidence" value="ECO:0007669"/>
    <property type="project" value="UniProtKB-KW"/>
</dbReference>
<evidence type="ECO:0000256" key="1">
    <source>
        <dbReference type="ARBA" id="ARBA00023125"/>
    </source>
</evidence>
<dbReference type="GeneID" id="58195745"/>
<protein>
    <recommendedName>
        <fullName evidence="2">HTH tetR-type domain-containing protein</fullName>
    </recommendedName>
</protein>
<dbReference type="EMBL" id="APPO01000019">
    <property type="protein sequence ID" value="ENV36377.1"/>
    <property type="molecule type" value="Genomic_DNA"/>
</dbReference>
<evidence type="ECO:0000313" key="4">
    <source>
        <dbReference type="Proteomes" id="UP000018445"/>
    </source>
</evidence>
<keyword evidence="4" id="KW-1185">Reference proteome</keyword>
<dbReference type="InterPro" id="IPR009057">
    <property type="entry name" value="Homeodomain-like_sf"/>
</dbReference>
<evidence type="ECO:0000313" key="3">
    <source>
        <dbReference type="EMBL" id="ENV36377.1"/>
    </source>
</evidence>
<dbReference type="RefSeq" id="WP_004881356.1">
    <property type="nucleotide sequence ID" value="NZ_AKIQ01000047.1"/>
</dbReference>
<dbReference type="Gene3D" id="1.10.357.10">
    <property type="entry name" value="Tetracycline Repressor, domain 2"/>
    <property type="match status" value="1"/>
</dbReference>
<dbReference type="SUPFAM" id="SSF46689">
    <property type="entry name" value="Homeodomain-like"/>
    <property type="match status" value="1"/>
</dbReference>
<keyword evidence="1" id="KW-0238">DNA-binding</keyword>
<dbReference type="eggNOG" id="COG1309">
    <property type="taxonomic scope" value="Bacteria"/>
</dbReference>
<dbReference type="OrthoDB" id="6704472at2"/>
<dbReference type="InterPro" id="IPR001647">
    <property type="entry name" value="HTH_TetR"/>
</dbReference>
<proteinExistence type="predicted"/>
<gene>
    <name evidence="3" type="ORF">F959_02907</name>
</gene>
<dbReference type="AlphaFoldDB" id="N8YHU3"/>
<organism evidence="3 4">
    <name type="scientific">Acinetobacter venetianus (strain ATCC 31012 / DSM 23050 / BCRC 14357 / CCUG 45561 / CIP 110063 / KCTC 2702 / LMG 19082 / RAG-1)</name>
    <dbReference type="NCBI Taxonomy" id="1191460"/>
    <lineage>
        <taxon>Bacteria</taxon>
        <taxon>Pseudomonadati</taxon>
        <taxon>Pseudomonadota</taxon>
        <taxon>Gammaproteobacteria</taxon>
        <taxon>Moraxellales</taxon>
        <taxon>Moraxellaceae</taxon>
        <taxon>Acinetobacter</taxon>
    </lineage>
</organism>
<dbReference type="Pfam" id="PF00440">
    <property type="entry name" value="TetR_N"/>
    <property type="match status" value="1"/>
</dbReference>
<comment type="caution">
    <text evidence="3">The sequence shown here is derived from an EMBL/GenBank/DDBJ whole genome shotgun (WGS) entry which is preliminary data.</text>
</comment>
<dbReference type="Proteomes" id="UP000018445">
    <property type="component" value="Unassembled WGS sequence"/>
</dbReference>
<reference evidence="3 4" key="1">
    <citation type="submission" date="2013-02" db="EMBL/GenBank/DDBJ databases">
        <title>The Genome Sequence of Acinetobacter venetianus CIP 110063.</title>
        <authorList>
            <consortium name="The Broad Institute Genome Sequencing Platform"/>
            <consortium name="The Broad Institute Genome Sequencing Center for Infectious Disease"/>
            <person name="Cerqueira G."/>
            <person name="Feldgarden M."/>
            <person name="Courvalin P."/>
            <person name="Perichon B."/>
            <person name="Grillot-Courvalin C."/>
            <person name="Clermont D."/>
            <person name="Rocha E."/>
            <person name="Yoon E.-J."/>
            <person name="Nemec A."/>
            <person name="Walker B."/>
            <person name="Young S.K."/>
            <person name="Zeng Q."/>
            <person name="Gargeya S."/>
            <person name="Fitzgerald M."/>
            <person name="Haas B."/>
            <person name="Abouelleil A."/>
            <person name="Alvarado L."/>
            <person name="Arachchi H.M."/>
            <person name="Berlin A.M."/>
            <person name="Chapman S.B."/>
            <person name="Dewar J."/>
            <person name="Goldberg J."/>
            <person name="Griggs A."/>
            <person name="Gujja S."/>
            <person name="Hansen M."/>
            <person name="Howarth C."/>
            <person name="Imamovic A."/>
            <person name="Larimer J."/>
            <person name="McCowan C."/>
            <person name="Murphy C."/>
            <person name="Neiman D."/>
            <person name="Pearson M."/>
            <person name="Priest M."/>
            <person name="Roberts A."/>
            <person name="Saif S."/>
            <person name="Shea T."/>
            <person name="Sisk P."/>
            <person name="Sykes S."/>
            <person name="Wortman J."/>
            <person name="Nusbaum C."/>
            <person name="Birren B."/>
        </authorList>
    </citation>
    <scope>NUCLEOTIDE SEQUENCE [LARGE SCALE GENOMIC DNA]</scope>
    <source>
        <strain evidence="4">ATCC 31012 / DSM 23050 / BCRC 14357 / CCUG 45561 / CIP 110063 / KCTC 2702 / LMG 19082 / RAG-1</strain>
    </source>
</reference>
<dbReference type="PATRIC" id="fig|1191460.12.peg.2903"/>